<dbReference type="GO" id="GO:0005886">
    <property type="term" value="C:plasma membrane"/>
    <property type="evidence" value="ECO:0007669"/>
    <property type="project" value="UniProtKB-SubCell"/>
</dbReference>
<dbReference type="Proteomes" id="UP000183832">
    <property type="component" value="Unassembled WGS sequence"/>
</dbReference>
<accession>A0A1J1I932</accession>
<evidence type="ECO:0000256" key="1">
    <source>
        <dbReference type="ARBA" id="ARBA00004651"/>
    </source>
</evidence>
<feature type="domain" description="Ionotropic glutamate receptor C-terminal" evidence="11">
    <location>
        <begin position="352"/>
        <end position="605"/>
    </location>
</feature>
<keyword evidence="5 9" id="KW-1133">Transmembrane helix</keyword>
<feature type="transmembrane region" description="Helical" evidence="9">
    <location>
        <begin position="353"/>
        <end position="375"/>
    </location>
</feature>
<dbReference type="SUPFAM" id="SSF53850">
    <property type="entry name" value="Periplasmic binding protein-like II"/>
    <property type="match status" value="1"/>
</dbReference>
<comment type="subcellular location">
    <subcellularLocation>
        <location evidence="1">Cell membrane</location>
        <topology evidence="1">Multi-pass membrane protein</topology>
    </subcellularLocation>
</comment>
<evidence type="ECO:0000256" key="5">
    <source>
        <dbReference type="ARBA" id="ARBA00022989"/>
    </source>
</evidence>
<evidence type="ECO:0000256" key="6">
    <source>
        <dbReference type="ARBA" id="ARBA00023136"/>
    </source>
</evidence>
<dbReference type="PANTHER" id="PTHR42643:SF30">
    <property type="entry name" value="IONOTROPIC RECEPTOR 40A-RELATED"/>
    <property type="match status" value="1"/>
</dbReference>
<dbReference type="GO" id="GO:0015276">
    <property type="term" value="F:ligand-gated monoatomic ion channel activity"/>
    <property type="evidence" value="ECO:0007669"/>
    <property type="project" value="InterPro"/>
</dbReference>
<keyword evidence="3" id="KW-1003">Cell membrane</keyword>
<evidence type="ECO:0000313" key="14">
    <source>
        <dbReference type="Proteomes" id="UP000183832"/>
    </source>
</evidence>
<dbReference type="Gene3D" id="3.40.190.10">
    <property type="entry name" value="Periplasmic binding protein-like II"/>
    <property type="match status" value="1"/>
</dbReference>
<feature type="signal peptide" evidence="10">
    <location>
        <begin position="1"/>
        <end position="20"/>
    </location>
</feature>
<organism evidence="13 14">
    <name type="scientific">Clunio marinus</name>
    <dbReference type="NCBI Taxonomy" id="568069"/>
    <lineage>
        <taxon>Eukaryota</taxon>
        <taxon>Metazoa</taxon>
        <taxon>Ecdysozoa</taxon>
        <taxon>Arthropoda</taxon>
        <taxon>Hexapoda</taxon>
        <taxon>Insecta</taxon>
        <taxon>Pterygota</taxon>
        <taxon>Neoptera</taxon>
        <taxon>Endopterygota</taxon>
        <taxon>Diptera</taxon>
        <taxon>Nematocera</taxon>
        <taxon>Chironomoidea</taxon>
        <taxon>Chironomidae</taxon>
        <taxon>Clunio</taxon>
    </lineage>
</organism>
<evidence type="ECO:0000256" key="7">
    <source>
        <dbReference type="ARBA" id="ARBA00023170"/>
    </source>
</evidence>
<protein>
    <submittedName>
        <fullName evidence="13">CLUMA_CG008428, isoform A</fullName>
    </submittedName>
</protein>
<evidence type="ECO:0000256" key="3">
    <source>
        <dbReference type="ARBA" id="ARBA00022475"/>
    </source>
</evidence>
<sequence length="629" mass="73193">MWNKFLFIFVLQLIFGTAEAFNHLEPSEHSLPITQPLIKLVSDVMEIHQRYRGLNIFYFDPKSSKDDVEIYLRNILCNFHGKFVVQLEDYSKPILPKEYDKLGRKFNIVFVQSIVTINAFAKTLRHWNYDSSSFFLIVFLKPFGYETFGGMSTLSKHFWGVNIVNVEYMINYDKLGVVETSTIFPFMKLARSADCKSEFGLTGRYDISVDKWIVKNYFQHKNFHMKGCPLNVATFSYEPFMIIKKDGNDELTLDGIEGTLLNVLSEKMNFTPKITLVEEKRGFLYDNGSASGAMEIVMSNKVDLTLGFFVYHPKREKFMTSSKIYYTSKAIWAVPPGDSFTPFEKLTKPFQSAVWICFLIIFILALLIIEIINFCPKRIQDFMFGKNIKTPKLNVVKIILGGGLSKLPTRNFARTILIMFIFYCFIMSNSYTGGLFYFLQGDLRNHHMSSTQELLKNDFKFYAMSHVKTLLNDTPTILGRTTFIDDEEVYDRMINNLTDSKFKGAVMIPEENLAYRNIRASPNKYFNRANDDILLYNIVIYMNKFSMYQASIDRVLQNLISGGFINMWVKKFTDVEYLKNRHESRELALNFDQMQGVFQLLIIGLFISFIVLMLEIFIAKLKRRRNNVN</sequence>
<dbReference type="InterPro" id="IPR001320">
    <property type="entry name" value="Iontro_rcpt_C"/>
</dbReference>
<feature type="transmembrane region" description="Helical" evidence="9">
    <location>
        <begin position="416"/>
        <end position="439"/>
    </location>
</feature>
<dbReference type="OrthoDB" id="8050636at2759"/>
<dbReference type="InterPro" id="IPR052192">
    <property type="entry name" value="Insect_Ionotropic_Sensory_Rcpt"/>
</dbReference>
<dbReference type="PANTHER" id="PTHR42643">
    <property type="entry name" value="IONOTROPIC RECEPTOR 20A-RELATED"/>
    <property type="match status" value="1"/>
</dbReference>
<dbReference type="STRING" id="568069.A0A1J1I932"/>
<comment type="similarity">
    <text evidence="2">Belongs to the glutamate-gated ion channel (TC 1.A.10.1) family.</text>
</comment>
<feature type="transmembrane region" description="Helical" evidence="9">
    <location>
        <begin position="597"/>
        <end position="619"/>
    </location>
</feature>
<proteinExistence type="inferred from homology"/>
<evidence type="ECO:0000256" key="10">
    <source>
        <dbReference type="SAM" id="SignalP"/>
    </source>
</evidence>
<feature type="chain" id="PRO_5012859648" evidence="10">
    <location>
        <begin position="21"/>
        <end position="629"/>
    </location>
</feature>
<keyword evidence="8" id="KW-0325">Glycoprotein</keyword>
<evidence type="ECO:0000259" key="11">
    <source>
        <dbReference type="Pfam" id="PF00060"/>
    </source>
</evidence>
<keyword evidence="7" id="KW-0675">Receptor</keyword>
<dbReference type="Gene3D" id="1.10.287.70">
    <property type="match status" value="1"/>
</dbReference>
<dbReference type="EMBL" id="CVRI01000040">
    <property type="protein sequence ID" value="CRK94937.1"/>
    <property type="molecule type" value="Genomic_DNA"/>
</dbReference>
<evidence type="ECO:0000313" key="13">
    <source>
        <dbReference type="EMBL" id="CRK94937.1"/>
    </source>
</evidence>
<keyword evidence="10" id="KW-0732">Signal</keyword>
<evidence type="ECO:0000256" key="9">
    <source>
        <dbReference type="SAM" id="Phobius"/>
    </source>
</evidence>
<keyword evidence="6 9" id="KW-0472">Membrane</keyword>
<keyword evidence="14" id="KW-1185">Reference proteome</keyword>
<reference evidence="13 14" key="1">
    <citation type="submission" date="2015-04" db="EMBL/GenBank/DDBJ databases">
        <authorList>
            <person name="Syromyatnikov M.Y."/>
            <person name="Popov V.N."/>
        </authorList>
    </citation>
    <scope>NUCLEOTIDE SEQUENCE [LARGE SCALE GENOMIC DNA]</scope>
</reference>
<evidence type="ECO:0000259" key="12">
    <source>
        <dbReference type="Pfam" id="PF24061"/>
    </source>
</evidence>
<evidence type="ECO:0000256" key="2">
    <source>
        <dbReference type="ARBA" id="ARBA00008685"/>
    </source>
</evidence>
<evidence type="ECO:0000256" key="4">
    <source>
        <dbReference type="ARBA" id="ARBA00022692"/>
    </source>
</evidence>
<dbReference type="InterPro" id="IPR056198">
    <property type="entry name" value="LBD_receptor"/>
</dbReference>
<gene>
    <name evidence="13" type="primary">similar to AGAP013172-PA</name>
    <name evidence="13" type="ORF">CLUMA_CG008428</name>
</gene>
<evidence type="ECO:0000256" key="8">
    <source>
        <dbReference type="ARBA" id="ARBA00023180"/>
    </source>
</evidence>
<feature type="domain" description="Putative ionotropic receptor ligand binding" evidence="12">
    <location>
        <begin position="34"/>
        <end position="187"/>
    </location>
</feature>
<name>A0A1J1I932_9DIPT</name>
<dbReference type="AlphaFoldDB" id="A0A1J1I932"/>
<dbReference type="GO" id="GO:0050906">
    <property type="term" value="P:detection of stimulus involved in sensory perception"/>
    <property type="evidence" value="ECO:0007669"/>
    <property type="project" value="UniProtKB-ARBA"/>
</dbReference>
<keyword evidence="4 9" id="KW-0812">Transmembrane</keyword>
<dbReference type="Pfam" id="PF00060">
    <property type="entry name" value="Lig_chan"/>
    <property type="match status" value="1"/>
</dbReference>
<dbReference type="Pfam" id="PF24061">
    <property type="entry name" value="LBD_receptor"/>
    <property type="match status" value="1"/>
</dbReference>